<name>A0A645CQQ9_9ZZZZ</name>
<accession>A0A645CQQ9</accession>
<gene>
    <name evidence="1" type="ORF">SDC9_126271</name>
</gene>
<dbReference type="EMBL" id="VSSQ01029206">
    <property type="protein sequence ID" value="MPM79238.1"/>
    <property type="molecule type" value="Genomic_DNA"/>
</dbReference>
<reference evidence="1" key="1">
    <citation type="submission" date="2019-08" db="EMBL/GenBank/DDBJ databases">
        <authorList>
            <person name="Kucharzyk K."/>
            <person name="Murdoch R.W."/>
            <person name="Higgins S."/>
            <person name="Loffler F."/>
        </authorList>
    </citation>
    <scope>NUCLEOTIDE SEQUENCE</scope>
</reference>
<protein>
    <submittedName>
        <fullName evidence="1">Uncharacterized protein</fullName>
    </submittedName>
</protein>
<comment type="caution">
    <text evidence="1">The sequence shown here is derived from an EMBL/GenBank/DDBJ whole genome shotgun (WGS) entry which is preliminary data.</text>
</comment>
<evidence type="ECO:0000313" key="1">
    <source>
        <dbReference type="EMBL" id="MPM79238.1"/>
    </source>
</evidence>
<organism evidence="1">
    <name type="scientific">bioreactor metagenome</name>
    <dbReference type="NCBI Taxonomy" id="1076179"/>
    <lineage>
        <taxon>unclassified sequences</taxon>
        <taxon>metagenomes</taxon>
        <taxon>ecological metagenomes</taxon>
    </lineage>
</organism>
<proteinExistence type="predicted"/>
<sequence>MFIVENSECFVKTVENSKALGYNRNERKSKNLKTIQKG</sequence>
<dbReference type="AlphaFoldDB" id="A0A645CQQ9"/>